<dbReference type="KEGG" id="apo:Arcpr_0123"/>
<dbReference type="Proteomes" id="UP000001901">
    <property type="component" value="Chromosome"/>
</dbReference>
<accession>D2RFX0</accession>
<dbReference type="GeneID" id="8738769"/>
<organism evidence="2 3">
    <name type="scientific">Archaeoglobus profundus (strain DSM 5631 / JCM 9629 / NBRC 100127 / Av18)</name>
    <dbReference type="NCBI Taxonomy" id="572546"/>
    <lineage>
        <taxon>Archaea</taxon>
        <taxon>Methanobacteriati</taxon>
        <taxon>Methanobacteriota</taxon>
        <taxon>Archaeoglobi</taxon>
        <taxon>Archaeoglobales</taxon>
        <taxon>Archaeoglobaceae</taxon>
        <taxon>Archaeoglobus</taxon>
    </lineage>
</organism>
<proteinExistence type="predicted"/>
<dbReference type="EMBL" id="CP001857">
    <property type="protein sequence ID" value="ADB57195.1"/>
    <property type="molecule type" value="Genomic_DNA"/>
</dbReference>
<sequence length="345" mass="39365">MDNNFNAQNCGTSGTNRTNGTSGDTQDIGLNSRFEPICVKKARECSSPEALKVILSWAKRRGLTESQRLSIAKTFLKVHNLDLSPDKLLELLDVPQFSCDYVRNLGFCKEEECAESLHPADRLIIDTESVLLFHSTSELDIKIAGRREIIPIKKIAKQGKDGMKVNVALFNELFLKCYYIPPNPPFDEESALKVYQSWVDNAVIVREPFDVESSIEEAVIEVLTTKREFYDVKLLKEGKVPPKRGFFVEGDIILVDSELLKELLEEVGVYESMRKVAKSVRRLLANPNRASIRLRIKEQRRYFWAFNLEAIKAILKREGEDWTPEVKKEDDFSKAIEEIGGDFIE</sequence>
<evidence type="ECO:0000313" key="3">
    <source>
        <dbReference type="Proteomes" id="UP000001901"/>
    </source>
</evidence>
<keyword evidence="3" id="KW-1185">Reference proteome</keyword>
<gene>
    <name evidence="2" type="ordered locus">Arcpr_0123</name>
</gene>
<dbReference type="RefSeq" id="WP_012939531.1">
    <property type="nucleotide sequence ID" value="NC_013741.1"/>
</dbReference>
<feature type="compositionally biased region" description="Polar residues" evidence="1">
    <location>
        <begin position="1"/>
        <end position="10"/>
    </location>
</feature>
<dbReference type="STRING" id="572546.Arcpr_0123"/>
<name>D2RFX0_ARCPA</name>
<dbReference type="HOGENOM" id="CLU_803155_0_0_2"/>
<protein>
    <submittedName>
        <fullName evidence="2">Uncharacterized protein</fullName>
    </submittedName>
</protein>
<feature type="compositionally biased region" description="Low complexity" evidence="1">
    <location>
        <begin position="11"/>
        <end position="23"/>
    </location>
</feature>
<reference evidence="2 3" key="1">
    <citation type="journal article" date="2010" name="Stand. Genomic Sci.">
        <title>Complete genome sequence of Archaeoglobus profundus type strain (AV18).</title>
        <authorList>
            <person name="von Jan M."/>
            <person name="Lapidus A."/>
            <person name="Del Rio T.G."/>
            <person name="Copeland A."/>
            <person name="Tice H."/>
            <person name="Cheng J.F."/>
            <person name="Lucas S."/>
            <person name="Chen F."/>
            <person name="Nolan M."/>
            <person name="Goodwin L."/>
            <person name="Han C."/>
            <person name="Pitluck S."/>
            <person name="Liolios K."/>
            <person name="Ivanova N."/>
            <person name="Mavromatis K."/>
            <person name="Ovchinnikova G."/>
            <person name="Chertkov O."/>
            <person name="Pati A."/>
            <person name="Chen A."/>
            <person name="Palaniappan K."/>
            <person name="Land M."/>
            <person name="Hauser L."/>
            <person name="Chang Y.J."/>
            <person name="Jeffries C.D."/>
            <person name="Saunders E."/>
            <person name="Brettin T."/>
            <person name="Detter J.C."/>
            <person name="Chain P."/>
            <person name="Eichinger K."/>
            <person name="Huber H."/>
            <person name="Spring S."/>
            <person name="Rohde M."/>
            <person name="Goker M."/>
            <person name="Wirth R."/>
            <person name="Woyke T."/>
            <person name="Bristow J."/>
            <person name="Eisen J.A."/>
            <person name="Markowitz V."/>
            <person name="Hugenholtz P."/>
            <person name="Kyrpides N.C."/>
            <person name="Klenk H.P."/>
        </authorList>
    </citation>
    <scope>NUCLEOTIDE SEQUENCE [LARGE SCALE GENOMIC DNA]</scope>
    <source>
        <strain evidence="3">DSM 5631 / JCM 9629 / NBRC 100127 / Av18</strain>
    </source>
</reference>
<feature type="region of interest" description="Disordered" evidence="1">
    <location>
        <begin position="1"/>
        <end position="28"/>
    </location>
</feature>
<dbReference type="AlphaFoldDB" id="D2RFX0"/>
<dbReference type="OrthoDB" id="387435at2157"/>
<dbReference type="PaxDb" id="572546-Arcpr_0123"/>
<evidence type="ECO:0000256" key="1">
    <source>
        <dbReference type="SAM" id="MobiDB-lite"/>
    </source>
</evidence>
<evidence type="ECO:0000313" key="2">
    <source>
        <dbReference type="EMBL" id="ADB57195.1"/>
    </source>
</evidence>